<reference evidence="11 12" key="1">
    <citation type="submission" date="2022-08" db="EMBL/GenBank/DDBJ databases">
        <title>Reclassification of Massilia species as members of the genera Telluria, Duganella, Pseudoduganella, Mokoshia gen. nov. and Zemynaea gen. nov. using orthogonal and non-orthogonal genome-based approaches.</title>
        <authorList>
            <person name="Bowman J.P."/>
        </authorList>
    </citation>
    <scope>NUCLEOTIDE SEQUENCE [LARGE SCALE GENOMIC DNA]</scope>
    <source>
        <strain evidence="11 12">LMG 28164</strain>
    </source>
</reference>
<sequence>MNKRLPLLLSLLGVILLAASLAYWILQLYQPPQRPIAAVPHTSMPDPSIDAAATLFGGQIATASATNYQLTGIVSAGRESVAIIVAEGSPPKAVRMGKELVPGITLAEVHPRYVMLSDGGVMKRLDLAADNKPAAAMGGAGGAVNPAGAMPATLAPGATVPEPPMSPGAVSQQQPQNQEYAAPGDVGQHDEPPPSNPNSAPANQNNPNNQNANNPAPAPVQMPPPTRPANNGQPSTQ</sequence>
<keyword evidence="5" id="KW-0812">Transmembrane</keyword>
<keyword evidence="6" id="KW-0653">Protein transport</keyword>
<keyword evidence="2" id="KW-0813">Transport</keyword>
<dbReference type="Pfam" id="PF11356">
    <property type="entry name" value="T2SSC"/>
    <property type="match status" value="1"/>
</dbReference>
<gene>
    <name evidence="11" type="ORF">NX782_15805</name>
</gene>
<keyword evidence="12" id="KW-1185">Reference proteome</keyword>
<keyword evidence="7" id="KW-1133">Transmembrane helix</keyword>
<accession>A0ABT2A8X4</accession>
<comment type="caution">
    <text evidence="11">The sequence shown here is derived from an EMBL/GenBank/DDBJ whole genome shotgun (WGS) entry which is preliminary data.</text>
</comment>
<evidence type="ECO:0000256" key="8">
    <source>
        <dbReference type="ARBA" id="ARBA00023136"/>
    </source>
</evidence>
<feature type="compositionally biased region" description="Low complexity" evidence="9">
    <location>
        <begin position="197"/>
        <end position="215"/>
    </location>
</feature>
<name>A0ABT2A8X4_9BURK</name>
<evidence type="ECO:0000259" key="10">
    <source>
        <dbReference type="Pfam" id="PF11356"/>
    </source>
</evidence>
<feature type="compositionally biased region" description="Polar residues" evidence="9">
    <location>
        <begin position="169"/>
        <end position="179"/>
    </location>
</feature>
<dbReference type="EMBL" id="JANUGX010000019">
    <property type="protein sequence ID" value="MCS0590660.1"/>
    <property type="molecule type" value="Genomic_DNA"/>
</dbReference>
<organism evidence="11 12">
    <name type="scientific">Massilia norwichensis</name>
    <dbReference type="NCBI Taxonomy" id="1442366"/>
    <lineage>
        <taxon>Bacteria</taxon>
        <taxon>Pseudomonadati</taxon>
        <taxon>Pseudomonadota</taxon>
        <taxon>Betaproteobacteria</taxon>
        <taxon>Burkholderiales</taxon>
        <taxon>Oxalobacteraceae</taxon>
        <taxon>Telluria group</taxon>
        <taxon>Massilia</taxon>
    </lineage>
</organism>
<feature type="compositionally biased region" description="Pro residues" evidence="9">
    <location>
        <begin position="216"/>
        <end position="227"/>
    </location>
</feature>
<evidence type="ECO:0000256" key="4">
    <source>
        <dbReference type="ARBA" id="ARBA00022519"/>
    </source>
</evidence>
<evidence type="ECO:0000313" key="11">
    <source>
        <dbReference type="EMBL" id="MCS0590660.1"/>
    </source>
</evidence>
<feature type="compositionally biased region" description="Polar residues" evidence="9">
    <location>
        <begin position="228"/>
        <end position="237"/>
    </location>
</feature>
<proteinExistence type="predicted"/>
<dbReference type="Proteomes" id="UP001205560">
    <property type="component" value="Unassembled WGS sequence"/>
</dbReference>
<evidence type="ECO:0000256" key="1">
    <source>
        <dbReference type="ARBA" id="ARBA00004533"/>
    </source>
</evidence>
<comment type="subcellular location">
    <subcellularLocation>
        <location evidence="1">Cell inner membrane</location>
    </subcellularLocation>
</comment>
<evidence type="ECO:0000313" key="12">
    <source>
        <dbReference type="Proteomes" id="UP001205560"/>
    </source>
</evidence>
<keyword evidence="3" id="KW-1003">Cell membrane</keyword>
<evidence type="ECO:0000256" key="5">
    <source>
        <dbReference type="ARBA" id="ARBA00022692"/>
    </source>
</evidence>
<feature type="domain" description="Type II secretion system protein GspC N-terminal" evidence="10">
    <location>
        <begin position="61"/>
        <end position="126"/>
    </location>
</feature>
<protein>
    <recommendedName>
        <fullName evidence="10">Type II secretion system protein GspC N-terminal domain-containing protein</fullName>
    </recommendedName>
</protein>
<evidence type="ECO:0000256" key="6">
    <source>
        <dbReference type="ARBA" id="ARBA00022927"/>
    </source>
</evidence>
<keyword evidence="8" id="KW-0472">Membrane</keyword>
<evidence type="ECO:0000256" key="2">
    <source>
        <dbReference type="ARBA" id="ARBA00022448"/>
    </source>
</evidence>
<dbReference type="RefSeq" id="WP_258846441.1">
    <property type="nucleotide sequence ID" value="NZ_JANUGX010000019.1"/>
</dbReference>
<dbReference type="Gene3D" id="2.30.30.830">
    <property type="match status" value="1"/>
</dbReference>
<dbReference type="InterPro" id="IPR024961">
    <property type="entry name" value="T2SS_GspC_N"/>
</dbReference>
<keyword evidence="4" id="KW-0997">Cell inner membrane</keyword>
<evidence type="ECO:0000256" key="9">
    <source>
        <dbReference type="SAM" id="MobiDB-lite"/>
    </source>
</evidence>
<evidence type="ECO:0000256" key="3">
    <source>
        <dbReference type="ARBA" id="ARBA00022475"/>
    </source>
</evidence>
<feature type="region of interest" description="Disordered" evidence="9">
    <location>
        <begin position="153"/>
        <end position="237"/>
    </location>
</feature>
<evidence type="ECO:0000256" key="7">
    <source>
        <dbReference type="ARBA" id="ARBA00022989"/>
    </source>
</evidence>